<reference evidence="1 2" key="1">
    <citation type="submission" date="2018-11" db="EMBL/GenBank/DDBJ databases">
        <title>Genomes From Bacteria Associated with the Canine Oral Cavity: a Test Case for Automated Genome-Based Taxonomic Assignment.</title>
        <authorList>
            <person name="Coil D.A."/>
            <person name="Jospin G."/>
            <person name="Darling A.E."/>
            <person name="Wallis C."/>
            <person name="Davis I.J."/>
            <person name="Harris S."/>
            <person name="Eisen J.A."/>
            <person name="Holcombe L.J."/>
            <person name="O'Flynn C."/>
        </authorList>
    </citation>
    <scope>NUCLEOTIDE SEQUENCE [LARGE SCALE GENOMIC DNA]</scope>
    <source>
        <strain evidence="1 2">OH887_COT-365</strain>
    </source>
</reference>
<evidence type="ECO:0000313" key="2">
    <source>
        <dbReference type="Proteomes" id="UP000280819"/>
    </source>
</evidence>
<name>A0A3P1TC16_9ACTN</name>
<dbReference type="AlphaFoldDB" id="A0A3P1TC16"/>
<evidence type="ECO:0000313" key="1">
    <source>
        <dbReference type="EMBL" id="RRD06982.1"/>
    </source>
</evidence>
<protein>
    <submittedName>
        <fullName evidence="1">DUF2505 domain-containing protein</fullName>
    </submittedName>
</protein>
<accession>A0A3P1TC16</accession>
<dbReference type="EMBL" id="RQZG01000001">
    <property type="protein sequence ID" value="RRD06982.1"/>
    <property type="molecule type" value="Genomic_DNA"/>
</dbReference>
<sequence>MSARLSAMKLNYRHEFNGTTDEVVALFRNPEFIDDIARHAGALEHTVDIDGETTHLKLSLPAPESISKFFGKGIKIAQSFAWSQPDEAGNRQGIFTVDIAGAPVAVEANALLSPAGENASVAQYDGELEVKIPLVGKKVEGMVEPMIKSAFAGIERRARAWLSKS</sequence>
<dbReference type="Proteomes" id="UP000280819">
    <property type="component" value="Unassembled WGS sequence"/>
</dbReference>
<proteinExistence type="predicted"/>
<organism evidence="1 2">
    <name type="scientific">Arachnia propionica</name>
    <dbReference type="NCBI Taxonomy" id="1750"/>
    <lineage>
        <taxon>Bacteria</taxon>
        <taxon>Bacillati</taxon>
        <taxon>Actinomycetota</taxon>
        <taxon>Actinomycetes</taxon>
        <taxon>Propionibacteriales</taxon>
        <taxon>Propionibacteriaceae</taxon>
        <taxon>Arachnia</taxon>
    </lineage>
</organism>
<dbReference type="Pfam" id="PF10698">
    <property type="entry name" value="DUF2505"/>
    <property type="match status" value="1"/>
</dbReference>
<dbReference type="InterPro" id="IPR019639">
    <property type="entry name" value="DUF2505"/>
</dbReference>
<comment type="caution">
    <text evidence="1">The sequence shown here is derived from an EMBL/GenBank/DDBJ whole genome shotgun (WGS) entry which is preliminary data.</text>
</comment>
<dbReference type="OrthoDB" id="3266819at2"/>
<gene>
    <name evidence="1" type="ORF">EII34_00315</name>
</gene>